<protein>
    <submittedName>
        <fullName evidence="2">Uncharacterized protein</fullName>
    </submittedName>
</protein>
<evidence type="ECO:0000313" key="2">
    <source>
        <dbReference type="EMBL" id="KAL3859517.1"/>
    </source>
</evidence>
<feature type="compositionally biased region" description="Polar residues" evidence="1">
    <location>
        <begin position="176"/>
        <end position="198"/>
    </location>
</feature>
<evidence type="ECO:0000256" key="1">
    <source>
        <dbReference type="SAM" id="MobiDB-lite"/>
    </source>
</evidence>
<dbReference type="Proteomes" id="UP001634394">
    <property type="component" value="Unassembled WGS sequence"/>
</dbReference>
<feature type="region of interest" description="Disordered" evidence="1">
    <location>
        <begin position="148"/>
        <end position="198"/>
    </location>
</feature>
<sequence>MSETDDNSEKRPRCGTLNLNQYNLLLNYIKTGVCPYMGHVRQVGLYDEGSRGKYGGLYRVKEWAKRMGLDATGSQLFFKKNGKLIVPEERFEEVVRSIHRNPTNTSKHLNFQDTLTKLQESYTVGRRQFGISEDVIRHVIRTCREGPCSKKGKRKLIQPEQTEKDVDSKRVKHLTPTDNSPQNQLSENAQQSENAQSSTIPQYTAVPYAIVGQTPTGFICSPLANCFTKFKGQVCIMEPFLVPKHSSFLPQNIIFPNPSTKGKQLFGAIHPELFNKQLTGESIASYSHEHDINVTSIEPQRTTKETGQDMPTNENLATFAAVKEESGLNGNQETEQINVAGSDSPIDSVVKKPTLADQEQGGCIEMTTEQSTNPYICILPLDDRSRTLVTKNSEDSKCPISSLESLGCEINLDLVTSDINFATRDTSGLFGDQLNTGETDPLQQLNTNKITGKHYSSKLTIDSDCSLVGSEYYLEELNKENDTAQLQKDLKELYELQPLPNPLIWNFFHDLQKATSPYERLRIMVQDMKLEIKRCLMNDTTALDRFKKKLYFLTCQVRKLKTFTGKYKESERENQTPGEDIAD</sequence>
<gene>
    <name evidence="2" type="ORF">ACJMK2_009733</name>
</gene>
<dbReference type="AlphaFoldDB" id="A0ABD3VD75"/>
<accession>A0ABD3VD75</accession>
<dbReference type="EMBL" id="JBJQND010000012">
    <property type="protein sequence ID" value="KAL3859517.1"/>
    <property type="molecule type" value="Genomic_DNA"/>
</dbReference>
<proteinExistence type="predicted"/>
<keyword evidence="3" id="KW-1185">Reference proteome</keyword>
<organism evidence="2 3">
    <name type="scientific">Sinanodonta woodiana</name>
    <name type="common">Chinese pond mussel</name>
    <name type="synonym">Anodonta woodiana</name>
    <dbReference type="NCBI Taxonomy" id="1069815"/>
    <lineage>
        <taxon>Eukaryota</taxon>
        <taxon>Metazoa</taxon>
        <taxon>Spiralia</taxon>
        <taxon>Lophotrochozoa</taxon>
        <taxon>Mollusca</taxon>
        <taxon>Bivalvia</taxon>
        <taxon>Autobranchia</taxon>
        <taxon>Heteroconchia</taxon>
        <taxon>Palaeoheterodonta</taxon>
        <taxon>Unionida</taxon>
        <taxon>Unionoidea</taxon>
        <taxon>Unionidae</taxon>
        <taxon>Unioninae</taxon>
        <taxon>Sinanodonta</taxon>
    </lineage>
</organism>
<name>A0ABD3VD75_SINWO</name>
<evidence type="ECO:0000313" key="3">
    <source>
        <dbReference type="Proteomes" id="UP001634394"/>
    </source>
</evidence>
<comment type="caution">
    <text evidence="2">The sequence shown here is derived from an EMBL/GenBank/DDBJ whole genome shotgun (WGS) entry which is preliminary data.</text>
</comment>
<reference evidence="2 3" key="1">
    <citation type="submission" date="2024-11" db="EMBL/GenBank/DDBJ databases">
        <title>Chromosome-level genome assembly of the freshwater bivalve Anodonta woodiana.</title>
        <authorList>
            <person name="Chen X."/>
        </authorList>
    </citation>
    <scope>NUCLEOTIDE SEQUENCE [LARGE SCALE GENOMIC DNA]</scope>
    <source>
        <strain evidence="2">MN2024</strain>
        <tissue evidence="2">Gills</tissue>
    </source>
</reference>